<dbReference type="PATRIC" id="fig|742817.3.peg.604"/>
<gene>
    <name evidence="2" type="ORF">HMPREF9449_00570</name>
</gene>
<proteinExistence type="predicted"/>
<dbReference type="eggNOG" id="COG2327">
    <property type="taxonomic scope" value="Bacteria"/>
</dbReference>
<name>H1DE84_9BACT</name>
<evidence type="ECO:0000313" key="3">
    <source>
        <dbReference type="Proteomes" id="UP000004892"/>
    </source>
</evidence>
<evidence type="ECO:0000259" key="1">
    <source>
        <dbReference type="Pfam" id="PF04230"/>
    </source>
</evidence>
<keyword evidence="3" id="KW-1185">Reference proteome</keyword>
<reference evidence="2 3" key="1">
    <citation type="submission" date="2012-01" db="EMBL/GenBank/DDBJ databases">
        <title>The Genome Sequence of Odoribacter laneus YIT 12061.</title>
        <authorList>
            <consortium name="The Broad Institute Genome Sequencing Platform"/>
            <person name="Earl A."/>
            <person name="Ward D."/>
            <person name="Feldgarden M."/>
            <person name="Gevers D."/>
            <person name="Morotomi M."/>
            <person name="Young S.K."/>
            <person name="Zeng Q."/>
            <person name="Gargeya S."/>
            <person name="Fitzgerald M."/>
            <person name="Haas B."/>
            <person name="Abouelleil A."/>
            <person name="Alvarado L."/>
            <person name="Arachchi H.M."/>
            <person name="Berlin A."/>
            <person name="Chapman S.B."/>
            <person name="Gearin G."/>
            <person name="Goldberg J."/>
            <person name="Griggs A."/>
            <person name="Gujja S."/>
            <person name="Hansen M."/>
            <person name="Heiman D."/>
            <person name="Howarth C."/>
            <person name="Larimer J."/>
            <person name="Lui A."/>
            <person name="MacDonald P.J.P."/>
            <person name="McCowen C."/>
            <person name="Montmayeur A."/>
            <person name="Murphy C."/>
            <person name="Neiman D."/>
            <person name="Pearson M."/>
            <person name="Priest M."/>
            <person name="Roberts A."/>
            <person name="Saif S."/>
            <person name="Shea T."/>
            <person name="Sisk P."/>
            <person name="Stolte C."/>
            <person name="Sykes S."/>
            <person name="Wortman J."/>
            <person name="Nusbaum C."/>
            <person name="Birren B."/>
        </authorList>
    </citation>
    <scope>NUCLEOTIDE SEQUENCE [LARGE SCALE GENOMIC DNA]</scope>
    <source>
        <strain evidence="2 3">YIT 12061</strain>
    </source>
</reference>
<dbReference type="Pfam" id="PF04230">
    <property type="entry name" value="PS_pyruv_trans"/>
    <property type="match status" value="1"/>
</dbReference>
<dbReference type="AlphaFoldDB" id="H1DE84"/>
<evidence type="ECO:0000313" key="2">
    <source>
        <dbReference type="EMBL" id="EHP49981.1"/>
    </source>
</evidence>
<dbReference type="HOGENOM" id="CLU_071049_2_0_10"/>
<dbReference type="STRING" id="742817.HMPREF9449_00570"/>
<sequence length="306" mass="35263">MKTNVAIRVQNKLRHIAKNLIHTLKYYSMNRSELLVVNAWMNLYDEEPEHRNLGDELNYYLIKELSGKRLVNKFNLFVPKLINVCCIGSIIDSMADSQSIIWGSGAISDNRKMKCVPLEVRAVRGKLTRNYLISQGIECPPVYGDPALLLPVIYKPEIVKKYTVGIIPHYVDMKSKYVDVLVSQMKGEAKVIHMANYKDWHDVIDEINQCQFILSSSLHGLIIADSYGIPNKWIEFSDEVTGNGFKFRDYFSSVERIDNEPVQINETTCLTDLLAYKSEWKPIDIDLNKLLRACPFKVQDKYFTNE</sequence>
<accession>H1DE84</accession>
<organism evidence="2 3">
    <name type="scientific">Odoribacter laneus YIT 12061</name>
    <dbReference type="NCBI Taxonomy" id="742817"/>
    <lineage>
        <taxon>Bacteria</taxon>
        <taxon>Pseudomonadati</taxon>
        <taxon>Bacteroidota</taxon>
        <taxon>Bacteroidia</taxon>
        <taxon>Bacteroidales</taxon>
        <taxon>Odoribacteraceae</taxon>
        <taxon>Odoribacter</taxon>
    </lineage>
</organism>
<feature type="domain" description="Polysaccharide pyruvyl transferase" evidence="1">
    <location>
        <begin position="119"/>
        <end position="230"/>
    </location>
</feature>
<dbReference type="Proteomes" id="UP000004892">
    <property type="component" value="Unassembled WGS sequence"/>
</dbReference>
<protein>
    <recommendedName>
        <fullName evidence="1">Polysaccharide pyruvyl transferase domain-containing protein</fullName>
    </recommendedName>
</protein>
<dbReference type="InterPro" id="IPR007345">
    <property type="entry name" value="Polysacch_pyruvyl_Trfase"/>
</dbReference>
<comment type="caution">
    <text evidence="2">The sequence shown here is derived from an EMBL/GenBank/DDBJ whole genome shotgun (WGS) entry which is preliminary data.</text>
</comment>
<dbReference type="EMBL" id="ADMC01000007">
    <property type="protein sequence ID" value="EHP49981.1"/>
    <property type="molecule type" value="Genomic_DNA"/>
</dbReference>